<feature type="domain" description="DC1" evidence="2">
    <location>
        <begin position="74"/>
        <end position="122"/>
    </location>
</feature>
<accession>A0A7J0EVM6</accession>
<gene>
    <name evidence="3" type="ORF">Acr_07g0006290</name>
</gene>
<evidence type="ECO:0000313" key="3">
    <source>
        <dbReference type="EMBL" id="GFY90432.1"/>
    </source>
</evidence>
<dbReference type="InterPro" id="IPR004146">
    <property type="entry name" value="DC1"/>
</dbReference>
<dbReference type="Pfam" id="PF03107">
    <property type="entry name" value="C1_2"/>
    <property type="match status" value="3"/>
</dbReference>
<dbReference type="InterPro" id="IPR046349">
    <property type="entry name" value="C1-like_sf"/>
</dbReference>
<dbReference type="OrthoDB" id="1877533at2759"/>
<keyword evidence="1" id="KW-0677">Repeat</keyword>
<feature type="domain" description="DC1" evidence="2">
    <location>
        <begin position="131"/>
        <end position="179"/>
    </location>
</feature>
<comment type="caution">
    <text evidence="3">The sequence shown here is derived from an EMBL/GenBank/DDBJ whole genome shotgun (WGS) entry which is preliminary data.</text>
</comment>
<name>A0A7J0EVM6_9ERIC</name>
<dbReference type="PANTHER" id="PTHR46288:SF80">
    <property type="entry name" value="CYSTEINE_HISTIDINE-RICH C1 DOMAIN FAMILY PROTEIN"/>
    <property type="match status" value="1"/>
</dbReference>
<keyword evidence="4" id="KW-1185">Reference proteome</keyword>
<dbReference type="Proteomes" id="UP000585474">
    <property type="component" value="Unassembled WGS sequence"/>
</dbReference>
<evidence type="ECO:0000256" key="1">
    <source>
        <dbReference type="ARBA" id="ARBA00022737"/>
    </source>
</evidence>
<proteinExistence type="predicted"/>
<feature type="domain" description="DC1" evidence="2">
    <location>
        <begin position="15"/>
        <end position="64"/>
    </location>
</feature>
<dbReference type="SUPFAM" id="SSF57889">
    <property type="entry name" value="Cysteine-rich domain"/>
    <property type="match status" value="2"/>
</dbReference>
<dbReference type="AlphaFoldDB" id="A0A7J0EVM6"/>
<evidence type="ECO:0000313" key="4">
    <source>
        <dbReference type="Proteomes" id="UP000585474"/>
    </source>
</evidence>
<dbReference type="PANTHER" id="PTHR46288">
    <property type="entry name" value="PHORBOL-ESTER/DAG-TYPE DOMAIN-CONTAINING PROTEIN"/>
    <property type="match status" value="1"/>
</dbReference>
<reference evidence="3 4" key="1">
    <citation type="submission" date="2019-07" db="EMBL/GenBank/DDBJ databases">
        <title>De Novo Assembly of kiwifruit Actinidia rufa.</title>
        <authorList>
            <person name="Sugita-Konishi S."/>
            <person name="Sato K."/>
            <person name="Mori E."/>
            <person name="Abe Y."/>
            <person name="Kisaki G."/>
            <person name="Hamano K."/>
            <person name="Suezawa K."/>
            <person name="Otani M."/>
            <person name="Fukuda T."/>
            <person name="Manabe T."/>
            <person name="Gomi K."/>
            <person name="Tabuchi M."/>
            <person name="Akimitsu K."/>
            <person name="Kataoka I."/>
        </authorList>
    </citation>
    <scope>NUCLEOTIDE SEQUENCE [LARGE SCALE GENOMIC DNA]</scope>
    <source>
        <strain evidence="4">cv. Fuchu</strain>
    </source>
</reference>
<evidence type="ECO:0000259" key="2">
    <source>
        <dbReference type="Pfam" id="PF03107"/>
    </source>
</evidence>
<organism evidence="3 4">
    <name type="scientific">Actinidia rufa</name>
    <dbReference type="NCBI Taxonomy" id="165716"/>
    <lineage>
        <taxon>Eukaryota</taxon>
        <taxon>Viridiplantae</taxon>
        <taxon>Streptophyta</taxon>
        <taxon>Embryophyta</taxon>
        <taxon>Tracheophyta</taxon>
        <taxon>Spermatophyta</taxon>
        <taxon>Magnoliopsida</taxon>
        <taxon>eudicotyledons</taxon>
        <taxon>Gunneridae</taxon>
        <taxon>Pentapetalae</taxon>
        <taxon>asterids</taxon>
        <taxon>Ericales</taxon>
        <taxon>Actinidiaceae</taxon>
        <taxon>Actinidia</taxon>
    </lineage>
</organism>
<sequence length="340" mass="36868">MGKLTTQPEPTIHHFSHPHLLHLTTTHHHHHEALAPPPCSACKLQTSGHTYTCQTCPYTLHLTCSQLPQKIHHPFHQHHPFSLLPTPSYPEGLFSCDACGRHGNGFSYHCKPCGLDLHVTCASAPLSLSHHSHHHRLGIAFSPPYHNKSFSCDICRGAGSDHWLYRCGLCDFDAHLSCANAKPPVGPVQAFSQVQVGPVQPVQLQQYQTPLRFQNQMIHQPVQMQNFQMPSRIHTPVGAPYAATASPYAARPYLQNYPPNNPMIPGNQGGMGQNNAMMNQNNTLMDQAIQGFVSGVAEAAGQQLFQGLMGGGGGACLDVGGTVGADLGGMEGGSQDYSIY</sequence>
<dbReference type="EMBL" id="BJWL01000007">
    <property type="protein sequence ID" value="GFY90432.1"/>
    <property type="molecule type" value="Genomic_DNA"/>
</dbReference>
<protein>
    <recommendedName>
        <fullName evidence="2">DC1 domain-containing protein</fullName>
    </recommendedName>
</protein>